<dbReference type="InterPro" id="IPR036691">
    <property type="entry name" value="Endo/exonu/phosph_ase_sf"/>
</dbReference>
<dbReference type="GO" id="GO:0046872">
    <property type="term" value="F:metal ion binding"/>
    <property type="evidence" value="ECO:0007669"/>
    <property type="project" value="UniProtKB-KW"/>
</dbReference>
<comment type="caution">
    <text evidence="8">The sequence shown here is derived from an EMBL/GenBank/DDBJ whole genome shotgun (WGS) entry which is preliminary data.</text>
</comment>
<dbReference type="InterPro" id="IPR037493">
    <property type="entry name" value="ExoIII-like"/>
</dbReference>
<organism evidence="8 9">
    <name type="scientific">Plesiomonas shigelloides</name>
    <name type="common">Aeromonas shigelloides</name>
    <dbReference type="NCBI Taxonomy" id="703"/>
    <lineage>
        <taxon>Bacteria</taxon>
        <taxon>Pseudomonadati</taxon>
        <taxon>Pseudomonadota</taxon>
        <taxon>Gammaproteobacteria</taxon>
        <taxon>Enterobacterales</taxon>
        <taxon>Enterobacteriaceae</taxon>
        <taxon>Plesiomonas</taxon>
    </lineage>
</organism>
<keyword evidence="5" id="KW-0464">Manganese</keyword>
<evidence type="ECO:0000256" key="2">
    <source>
        <dbReference type="ARBA" id="ARBA00022723"/>
    </source>
</evidence>
<dbReference type="Gene3D" id="3.60.10.10">
    <property type="entry name" value="Endonuclease/exonuclease/phosphatase"/>
    <property type="match status" value="1"/>
</dbReference>
<evidence type="ECO:0000313" key="8">
    <source>
        <dbReference type="EMBL" id="MBO1110285.1"/>
    </source>
</evidence>
<accession>A0A8I1WCP3</accession>
<dbReference type="InterPro" id="IPR005135">
    <property type="entry name" value="Endo/exonuclease/phosphatase"/>
</dbReference>
<evidence type="ECO:0000256" key="3">
    <source>
        <dbReference type="ARBA" id="ARBA00022801"/>
    </source>
</evidence>
<dbReference type="RefSeq" id="WP_268958022.1">
    <property type="nucleotide sequence ID" value="NZ_JAFNAA010000536.1"/>
</dbReference>
<sequence length="143" mass="16144">GVALLTKAKPLAVRKGLPTADEDALRRMIIADLETPVGTLTVLNGYFLQGECRDHPTKFPAKQKFYADMMNYLSEHHSPYQPIVIMGDMNISASDLDIGIGEENCKRWLRTGKCSFLPEERECMDTVLQWCLVDTFRALHPDT</sequence>
<feature type="non-terminal residue" evidence="8">
    <location>
        <position position="1"/>
    </location>
</feature>
<comment type="cofactor">
    <cofactor evidence="5">
        <name>Mg(2+)</name>
        <dbReference type="ChEBI" id="CHEBI:18420"/>
    </cofactor>
    <cofactor evidence="5">
        <name>Mn(2+)</name>
        <dbReference type="ChEBI" id="CHEBI:29035"/>
    </cofactor>
    <text evidence="5">Probably binds two magnesium or manganese ions per subunit.</text>
</comment>
<name>A0A8I1WCP3_PLESH</name>
<gene>
    <name evidence="8" type="ORF">J2R62_19530</name>
</gene>
<evidence type="ECO:0000313" key="9">
    <source>
        <dbReference type="Proteomes" id="UP000664658"/>
    </source>
</evidence>
<keyword evidence="2 5" id="KW-0479">Metal-binding</keyword>
<evidence type="ECO:0000259" key="7">
    <source>
        <dbReference type="Pfam" id="PF03372"/>
    </source>
</evidence>
<protein>
    <submittedName>
        <fullName evidence="8">Exodeoxyribonuclease III</fullName>
    </submittedName>
</protein>
<keyword evidence="3" id="KW-0378">Hydrolase</keyword>
<feature type="binding site" evidence="5">
    <location>
        <position position="88"/>
    </location>
    <ligand>
        <name>Mg(2+)</name>
        <dbReference type="ChEBI" id="CHEBI:18420"/>
        <label>1</label>
    </ligand>
</feature>
<comment type="similarity">
    <text evidence="1">Belongs to the DNA repair enzymes AP/ExoA family.</text>
</comment>
<dbReference type="SUPFAM" id="SSF56219">
    <property type="entry name" value="DNase I-like"/>
    <property type="match status" value="1"/>
</dbReference>
<dbReference type="Proteomes" id="UP000664658">
    <property type="component" value="Unassembled WGS sequence"/>
</dbReference>
<reference evidence="8" key="1">
    <citation type="submission" date="2021-03" db="EMBL/GenBank/DDBJ databases">
        <title>Plesiomonas shigelloides zfcc0051, isolated from zebrafish feces.</title>
        <authorList>
            <person name="Vanderhoek Z."/>
            <person name="Gaulke C."/>
        </authorList>
    </citation>
    <scope>NUCLEOTIDE SEQUENCE</scope>
    <source>
        <strain evidence="8">Zfcc0051</strain>
    </source>
</reference>
<dbReference type="AlphaFoldDB" id="A0A8I1WCP3"/>
<evidence type="ECO:0000256" key="5">
    <source>
        <dbReference type="PIRSR" id="PIRSR604808-2"/>
    </source>
</evidence>
<evidence type="ECO:0000256" key="1">
    <source>
        <dbReference type="ARBA" id="ARBA00007092"/>
    </source>
</evidence>
<dbReference type="InterPro" id="IPR004808">
    <property type="entry name" value="AP_endonuc_1"/>
</dbReference>
<dbReference type="PROSITE" id="PS51435">
    <property type="entry name" value="AP_NUCLEASE_F1_4"/>
    <property type="match status" value="1"/>
</dbReference>
<feature type="non-terminal residue" evidence="8">
    <location>
        <position position="143"/>
    </location>
</feature>
<feature type="site" description="Transition state stabilizer" evidence="6">
    <location>
        <position position="90"/>
    </location>
</feature>
<dbReference type="NCBIfam" id="TIGR00633">
    <property type="entry name" value="xth"/>
    <property type="match status" value="1"/>
</dbReference>
<dbReference type="PANTHER" id="PTHR43250">
    <property type="entry name" value="EXODEOXYRIBONUCLEASE III"/>
    <property type="match status" value="1"/>
</dbReference>
<dbReference type="GO" id="GO:0008311">
    <property type="term" value="F:double-stranded DNA 3'-5' DNA exonuclease activity"/>
    <property type="evidence" value="ECO:0007669"/>
    <property type="project" value="InterPro"/>
</dbReference>
<dbReference type="GO" id="GO:0006281">
    <property type="term" value="P:DNA repair"/>
    <property type="evidence" value="ECO:0007669"/>
    <property type="project" value="InterPro"/>
</dbReference>
<feature type="domain" description="Endonuclease/exonuclease/phosphatase" evidence="7">
    <location>
        <begin position="1"/>
        <end position="98"/>
    </location>
</feature>
<dbReference type="Pfam" id="PF03372">
    <property type="entry name" value="Exo_endo_phos"/>
    <property type="match status" value="1"/>
</dbReference>
<dbReference type="EMBL" id="JAFNAA010000536">
    <property type="protein sequence ID" value="MBO1110285.1"/>
    <property type="molecule type" value="Genomic_DNA"/>
</dbReference>
<feature type="binding site" evidence="5">
    <location>
        <position position="90"/>
    </location>
    <ligand>
        <name>Mg(2+)</name>
        <dbReference type="ChEBI" id="CHEBI:18420"/>
        <label>1</label>
    </ligand>
</feature>
<proteinExistence type="inferred from homology"/>
<evidence type="ECO:0000256" key="4">
    <source>
        <dbReference type="ARBA" id="ARBA00022842"/>
    </source>
</evidence>
<dbReference type="PANTHER" id="PTHR43250:SF2">
    <property type="entry name" value="EXODEOXYRIBONUCLEASE III"/>
    <property type="match status" value="1"/>
</dbReference>
<keyword evidence="4 5" id="KW-0460">Magnesium</keyword>
<evidence type="ECO:0000256" key="6">
    <source>
        <dbReference type="PIRSR" id="PIRSR604808-3"/>
    </source>
</evidence>